<accession>A0ABR2X6V2</accession>
<organism evidence="2 3">
    <name type="scientific">Seiridium cardinale</name>
    <dbReference type="NCBI Taxonomy" id="138064"/>
    <lineage>
        <taxon>Eukaryota</taxon>
        <taxon>Fungi</taxon>
        <taxon>Dikarya</taxon>
        <taxon>Ascomycota</taxon>
        <taxon>Pezizomycotina</taxon>
        <taxon>Sordariomycetes</taxon>
        <taxon>Xylariomycetidae</taxon>
        <taxon>Amphisphaeriales</taxon>
        <taxon>Sporocadaceae</taxon>
        <taxon>Seiridium</taxon>
    </lineage>
</organism>
<gene>
    <name evidence="2" type="ORF">SCAR479_13845</name>
</gene>
<keyword evidence="3" id="KW-1185">Reference proteome</keyword>
<reference evidence="2 3" key="1">
    <citation type="submission" date="2024-02" db="EMBL/GenBank/DDBJ databases">
        <title>First draft genome assembly of two strains of Seiridium cardinale.</title>
        <authorList>
            <person name="Emiliani G."/>
            <person name="Scali E."/>
        </authorList>
    </citation>
    <scope>NUCLEOTIDE SEQUENCE [LARGE SCALE GENOMIC DNA]</scope>
    <source>
        <strain evidence="2 3">BM-138-000479</strain>
    </source>
</reference>
<feature type="compositionally biased region" description="Basic and acidic residues" evidence="1">
    <location>
        <begin position="29"/>
        <end position="57"/>
    </location>
</feature>
<dbReference type="Proteomes" id="UP001465668">
    <property type="component" value="Unassembled WGS sequence"/>
</dbReference>
<name>A0ABR2X6V2_9PEZI</name>
<feature type="compositionally biased region" description="Low complexity" evidence="1">
    <location>
        <begin position="1"/>
        <end position="27"/>
    </location>
</feature>
<dbReference type="EMBL" id="JARVKM010000122">
    <property type="protein sequence ID" value="KAK9769484.1"/>
    <property type="molecule type" value="Genomic_DNA"/>
</dbReference>
<evidence type="ECO:0000256" key="1">
    <source>
        <dbReference type="SAM" id="MobiDB-lite"/>
    </source>
</evidence>
<comment type="caution">
    <text evidence="2">The sequence shown here is derived from an EMBL/GenBank/DDBJ whole genome shotgun (WGS) entry which is preliminary data.</text>
</comment>
<proteinExistence type="predicted"/>
<evidence type="ECO:0000313" key="2">
    <source>
        <dbReference type="EMBL" id="KAK9769484.1"/>
    </source>
</evidence>
<protein>
    <submittedName>
        <fullName evidence="2">Conidiation-specific protein 6</fullName>
    </submittedName>
</protein>
<sequence>MDALKNAIGGNKTNTNTAGGAQAGQQTDYVDKATEFGVKKSGHEGQFGRDKQEKATDALRGGYEKLSGNKVDAKYSN</sequence>
<feature type="region of interest" description="Disordered" evidence="1">
    <location>
        <begin position="1"/>
        <end position="62"/>
    </location>
</feature>
<evidence type="ECO:0000313" key="3">
    <source>
        <dbReference type="Proteomes" id="UP001465668"/>
    </source>
</evidence>